<evidence type="ECO:0000313" key="2">
    <source>
        <dbReference type="Proteomes" id="UP000821865"/>
    </source>
</evidence>
<reference evidence="1" key="1">
    <citation type="submission" date="2020-05" db="EMBL/GenBank/DDBJ databases">
        <title>Large-scale comparative analyses of tick genomes elucidate their genetic diversity and vector capacities.</title>
        <authorList>
            <person name="Jia N."/>
            <person name="Wang J."/>
            <person name="Shi W."/>
            <person name="Du L."/>
            <person name="Sun Y."/>
            <person name="Zhan W."/>
            <person name="Jiang J."/>
            <person name="Wang Q."/>
            <person name="Zhang B."/>
            <person name="Ji P."/>
            <person name="Sakyi L.B."/>
            <person name="Cui X."/>
            <person name="Yuan T."/>
            <person name="Jiang B."/>
            <person name="Yang W."/>
            <person name="Lam T.T.-Y."/>
            <person name="Chang Q."/>
            <person name="Ding S."/>
            <person name="Wang X."/>
            <person name="Zhu J."/>
            <person name="Ruan X."/>
            <person name="Zhao L."/>
            <person name="Wei J."/>
            <person name="Que T."/>
            <person name="Du C."/>
            <person name="Cheng J."/>
            <person name="Dai P."/>
            <person name="Han X."/>
            <person name="Huang E."/>
            <person name="Gao Y."/>
            <person name="Liu J."/>
            <person name="Shao H."/>
            <person name="Ye R."/>
            <person name="Li L."/>
            <person name="Wei W."/>
            <person name="Wang X."/>
            <person name="Wang C."/>
            <person name="Yang T."/>
            <person name="Huo Q."/>
            <person name="Li W."/>
            <person name="Guo W."/>
            <person name="Chen H."/>
            <person name="Zhou L."/>
            <person name="Ni X."/>
            <person name="Tian J."/>
            <person name="Zhou Y."/>
            <person name="Sheng Y."/>
            <person name="Liu T."/>
            <person name="Pan Y."/>
            <person name="Xia L."/>
            <person name="Li J."/>
            <person name="Zhao F."/>
            <person name="Cao W."/>
        </authorList>
    </citation>
    <scope>NUCLEOTIDE SEQUENCE</scope>
    <source>
        <strain evidence="1">Dsil-2018</strain>
    </source>
</reference>
<evidence type="ECO:0000313" key="1">
    <source>
        <dbReference type="EMBL" id="KAH7954986.1"/>
    </source>
</evidence>
<comment type="caution">
    <text evidence="1">The sequence shown here is derived from an EMBL/GenBank/DDBJ whole genome shotgun (WGS) entry which is preliminary data.</text>
</comment>
<sequence>MAAAPPTRATTTQMVRFPMSMTSSSSETISPSAYIVIDRSRERFIVLAMSTLLLLISVTLFGILFTLLSHDSIQPSTLTMGDLSDGDSGFAPSGTPGRSRNMEAFLRATRRLLTHDLHPPALQSPSQKPDTAVDGAADEKSPHTSTPSSPPLSSASASPSESPSPSPSTESTPSSEDTSSPACTRSPSLSDREASELSEREEPVQQVHSPAGDMAPEVAQVEEPAAQHPAHHEVPKHPEGDKPVESQQLPQNVAPKLPARKKSPQRHPPPPPTADQVDTALPERGKPVGQLPSPAGTACPSCVLGTRAALVKDAFPPLPPPGKPPLPHPGTEASLPQARTERDNQLKESAVAPRKQPSDRAGTRAFNGAPPSPAMRNRKRRRRGGRRQQDDHFPVILCHDAGRAPRSRVCSTVKWAHFRRHCAGDPTDGDFFSHIKNSATAATLVSRVQPGRPVPDLRQLNLWAARRRAERRAIRTADQGDWTTYRRLDAVCRRHANQRRRPSWAGVCCSISSATSSSTAERLLRALQQGPSIRQPILATALADLLASHFATQPPVPTPDPASMVRAAPMHTTRTGRWSAAPGADGITFQMLRNLADAEKARLLDCLNAVWNNGQLPESWLTAIVVPILKGRRFPVHCSVYADDIALWTSGPRRSLPAVRTCLQETLDASVGHLASLGLTVSSAKTKALVVHPLCNRCGTKEPEPEHECKPTCTTCGEEHLAGSKDCKKRFKKPQQNNKTPRKTSSRISKAPSKESPPRPRWYDTDDTEDDEWPPLRRQEDLQAASPRQERSGSRERRRRRDKDSDSSDYPTSKRQPTDTGSRQRSSTPTRRKEPTNNKGLKGYVEETLARQRPLRKRANSNPNAPSARKAKNCTISDSTDVESVINNGQ</sequence>
<dbReference type="Proteomes" id="UP000821865">
    <property type="component" value="Chromosome 4"/>
</dbReference>
<proteinExistence type="predicted"/>
<dbReference type="EMBL" id="CM023473">
    <property type="protein sequence ID" value="KAH7954986.1"/>
    <property type="molecule type" value="Genomic_DNA"/>
</dbReference>
<keyword evidence="2" id="KW-1185">Reference proteome</keyword>
<accession>A0ACB8D0R1</accession>
<name>A0ACB8D0R1_DERSI</name>
<organism evidence="1 2">
    <name type="scientific">Dermacentor silvarum</name>
    <name type="common">Tick</name>
    <dbReference type="NCBI Taxonomy" id="543639"/>
    <lineage>
        <taxon>Eukaryota</taxon>
        <taxon>Metazoa</taxon>
        <taxon>Ecdysozoa</taxon>
        <taxon>Arthropoda</taxon>
        <taxon>Chelicerata</taxon>
        <taxon>Arachnida</taxon>
        <taxon>Acari</taxon>
        <taxon>Parasitiformes</taxon>
        <taxon>Ixodida</taxon>
        <taxon>Ixodoidea</taxon>
        <taxon>Ixodidae</taxon>
        <taxon>Rhipicephalinae</taxon>
        <taxon>Dermacentor</taxon>
    </lineage>
</organism>
<protein>
    <submittedName>
        <fullName evidence="1">Uncharacterized protein</fullName>
    </submittedName>
</protein>
<gene>
    <name evidence="1" type="ORF">HPB49_023662</name>
</gene>